<dbReference type="RefSeq" id="WP_343811905.1">
    <property type="nucleotide sequence ID" value="NZ_BAAADS010000011.1"/>
</dbReference>
<feature type="transmembrane region" description="Helical" evidence="1">
    <location>
        <begin position="59"/>
        <end position="76"/>
    </location>
</feature>
<feature type="transmembrane region" description="Helical" evidence="1">
    <location>
        <begin position="6"/>
        <end position="22"/>
    </location>
</feature>
<keyword evidence="1" id="KW-1133">Transmembrane helix</keyword>
<sequence>MSVILSVVLIIVLIFSMYAVVQKRKKAGLTGIKSALTPICFYLIGVINLLAYWFNFMGLVNWSINMILLILGAYFTKYMPVSEDRN</sequence>
<evidence type="ECO:0000256" key="1">
    <source>
        <dbReference type="SAM" id="Phobius"/>
    </source>
</evidence>
<evidence type="ECO:0000313" key="3">
    <source>
        <dbReference type="Proteomes" id="UP001500866"/>
    </source>
</evidence>
<name>A0ABN1FYB8_9BACI</name>
<gene>
    <name evidence="2" type="ORF">GCM10009001_15900</name>
</gene>
<comment type="caution">
    <text evidence="2">The sequence shown here is derived from an EMBL/GenBank/DDBJ whole genome shotgun (WGS) entry which is preliminary data.</text>
</comment>
<accession>A0ABN1FYB8</accession>
<protein>
    <submittedName>
        <fullName evidence="2">Uncharacterized protein</fullName>
    </submittedName>
</protein>
<dbReference type="Proteomes" id="UP001500866">
    <property type="component" value="Unassembled WGS sequence"/>
</dbReference>
<keyword evidence="1" id="KW-0472">Membrane</keyword>
<organism evidence="2 3">
    <name type="scientific">Virgibacillus siamensis</name>
    <dbReference type="NCBI Taxonomy" id="480071"/>
    <lineage>
        <taxon>Bacteria</taxon>
        <taxon>Bacillati</taxon>
        <taxon>Bacillota</taxon>
        <taxon>Bacilli</taxon>
        <taxon>Bacillales</taxon>
        <taxon>Bacillaceae</taxon>
        <taxon>Virgibacillus</taxon>
    </lineage>
</organism>
<proteinExistence type="predicted"/>
<dbReference type="EMBL" id="BAAADS010000011">
    <property type="protein sequence ID" value="GAA0600317.1"/>
    <property type="molecule type" value="Genomic_DNA"/>
</dbReference>
<reference evidence="2 3" key="1">
    <citation type="journal article" date="2019" name="Int. J. Syst. Evol. Microbiol.">
        <title>The Global Catalogue of Microorganisms (GCM) 10K type strain sequencing project: providing services to taxonomists for standard genome sequencing and annotation.</title>
        <authorList>
            <consortium name="The Broad Institute Genomics Platform"/>
            <consortium name="The Broad Institute Genome Sequencing Center for Infectious Disease"/>
            <person name="Wu L."/>
            <person name="Ma J."/>
        </authorList>
    </citation>
    <scope>NUCLEOTIDE SEQUENCE [LARGE SCALE GENOMIC DNA]</scope>
    <source>
        <strain evidence="2 3">JCM 15395</strain>
    </source>
</reference>
<feature type="transmembrane region" description="Helical" evidence="1">
    <location>
        <begin position="34"/>
        <end position="53"/>
    </location>
</feature>
<keyword evidence="3" id="KW-1185">Reference proteome</keyword>
<evidence type="ECO:0000313" key="2">
    <source>
        <dbReference type="EMBL" id="GAA0600317.1"/>
    </source>
</evidence>
<keyword evidence="1" id="KW-0812">Transmembrane</keyword>